<feature type="compositionally biased region" description="Low complexity" evidence="1">
    <location>
        <begin position="1"/>
        <end position="11"/>
    </location>
</feature>
<dbReference type="AlphaFoldDB" id="A0A8T0J973"/>
<reference evidence="2" key="1">
    <citation type="submission" date="2020-06" db="EMBL/GenBank/DDBJ databases">
        <title>WGS assembly of Ceratodon purpureus strain R40.</title>
        <authorList>
            <person name="Carey S.B."/>
            <person name="Jenkins J."/>
            <person name="Shu S."/>
            <person name="Lovell J.T."/>
            <person name="Sreedasyam A."/>
            <person name="Maumus F."/>
            <person name="Tiley G.P."/>
            <person name="Fernandez-Pozo N."/>
            <person name="Barry K."/>
            <person name="Chen C."/>
            <person name="Wang M."/>
            <person name="Lipzen A."/>
            <person name="Daum C."/>
            <person name="Saski C.A."/>
            <person name="Payton A.C."/>
            <person name="Mcbreen J.C."/>
            <person name="Conrad R.E."/>
            <person name="Kollar L.M."/>
            <person name="Olsson S."/>
            <person name="Huttunen S."/>
            <person name="Landis J.B."/>
            <person name="Wickett N.J."/>
            <person name="Johnson M.G."/>
            <person name="Rensing S.A."/>
            <person name="Grimwood J."/>
            <person name="Schmutz J."/>
            <person name="Mcdaniel S.F."/>
        </authorList>
    </citation>
    <scope>NUCLEOTIDE SEQUENCE</scope>
    <source>
        <strain evidence="2">R40</strain>
    </source>
</reference>
<comment type="caution">
    <text evidence="2">The sequence shown here is derived from an EMBL/GenBank/DDBJ whole genome shotgun (WGS) entry which is preliminary data.</text>
</comment>
<sequence length="125" mass="13930">MTPLHITPHPSINHHHHLHHHHHHIPVPRSTTCNLISSTQNPNSNITSSVTAQIPRLQYYPNTFIKFSSESTRRQLIPTQAQPCCSLPAQCFPALPATYTEIGNPSVLVKDGQMQTSTLDLCPSK</sequence>
<keyword evidence="3" id="KW-1185">Reference proteome</keyword>
<feature type="compositionally biased region" description="Basic residues" evidence="1">
    <location>
        <begin position="12"/>
        <end position="26"/>
    </location>
</feature>
<name>A0A8T0J973_CERPU</name>
<organism evidence="2 3">
    <name type="scientific">Ceratodon purpureus</name>
    <name type="common">Fire moss</name>
    <name type="synonym">Dicranum purpureum</name>
    <dbReference type="NCBI Taxonomy" id="3225"/>
    <lineage>
        <taxon>Eukaryota</taxon>
        <taxon>Viridiplantae</taxon>
        <taxon>Streptophyta</taxon>
        <taxon>Embryophyta</taxon>
        <taxon>Bryophyta</taxon>
        <taxon>Bryophytina</taxon>
        <taxon>Bryopsida</taxon>
        <taxon>Dicranidae</taxon>
        <taxon>Pseudoditrichales</taxon>
        <taxon>Ditrichaceae</taxon>
        <taxon>Ceratodon</taxon>
    </lineage>
</organism>
<evidence type="ECO:0000313" key="2">
    <source>
        <dbReference type="EMBL" id="KAG0592464.1"/>
    </source>
</evidence>
<feature type="region of interest" description="Disordered" evidence="1">
    <location>
        <begin position="1"/>
        <end position="26"/>
    </location>
</feature>
<protein>
    <submittedName>
        <fullName evidence="2">Uncharacterized protein</fullName>
    </submittedName>
</protein>
<evidence type="ECO:0000313" key="3">
    <source>
        <dbReference type="Proteomes" id="UP000822688"/>
    </source>
</evidence>
<evidence type="ECO:0000256" key="1">
    <source>
        <dbReference type="SAM" id="MobiDB-lite"/>
    </source>
</evidence>
<dbReference type="Proteomes" id="UP000822688">
    <property type="component" value="Chromosome 1"/>
</dbReference>
<gene>
    <name evidence="2" type="ORF">KC19_1G253900</name>
</gene>
<dbReference type="EMBL" id="CM026421">
    <property type="protein sequence ID" value="KAG0592464.1"/>
    <property type="molecule type" value="Genomic_DNA"/>
</dbReference>
<accession>A0A8T0J973</accession>
<proteinExistence type="predicted"/>